<evidence type="ECO:0000313" key="2">
    <source>
        <dbReference type="EMBL" id="KKQ99978.1"/>
    </source>
</evidence>
<dbReference type="Proteomes" id="UP000033881">
    <property type="component" value="Unassembled WGS sequence"/>
</dbReference>
<dbReference type="EMBL" id="LBWB01000019">
    <property type="protein sequence ID" value="KKQ99978.1"/>
    <property type="molecule type" value="Genomic_DNA"/>
</dbReference>
<evidence type="ECO:0000313" key="3">
    <source>
        <dbReference type="Proteomes" id="UP000033881"/>
    </source>
</evidence>
<evidence type="ECO:0000256" key="1">
    <source>
        <dbReference type="SAM" id="Coils"/>
    </source>
</evidence>
<keyword evidence="1" id="KW-0175">Coiled coil</keyword>
<reference evidence="2 3" key="1">
    <citation type="journal article" date="2015" name="Nature">
        <title>rRNA introns, odd ribosomes, and small enigmatic genomes across a large radiation of phyla.</title>
        <authorList>
            <person name="Brown C.T."/>
            <person name="Hug L.A."/>
            <person name="Thomas B.C."/>
            <person name="Sharon I."/>
            <person name="Castelle C.J."/>
            <person name="Singh A."/>
            <person name="Wilkins M.J."/>
            <person name="Williams K.H."/>
            <person name="Banfield J.F."/>
        </authorList>
    </citation>
    <scope>NUCLEOTIDE SEQUENCE [LARGE SCALE GENOMIC DNA]</scope>
</reference>
<dbReference type="AlphaFoldDB" id="A0A0G0M748"/>
<organism evidence="2 3">
    <name type="scientific">Candidatus Woesebacteria bacterium GW2011_GWB1_39_12</name>
    <dbReference type="NCBI Taxonomy" id="1618574"/>
    <lineage>
        <taxon>Bacteria</taxon>
        <taxon>Candidatus Woeseibacteriota</taxon>
    </lineage>
</organism>
<sequence>MKVKSEDYYNYLINPDVLHQEREACIEKINDIEEKIEVLQQQIREYIDVLQQQIREYIDEQDSLNSRHNSLDNVVAAARESLFGGDYNQIPVIQRSPNCYGTEKKFYSPLVEFPWWVQVYFANKKGWSVSGFQDGKSWYTKPLKREYVPTKQEAIDLAVRWIQNRELENLA</sequence>
<proteinExistence type="predicted"/>
<gene>
    <name evidence="2" type="ORF">UT24_C0019G0018</name>
</gene>
<dbReference type="STRING" id="1618574.UT24_C0019G0018"/>
<comment type="caution">
    <text evidence="2">The sequence shown here is derived from an EMBL/GenBank/DDBJ whole genome shotgun (WGS) entry which is preliminary data.</text>
</comment>
<accession>A0A0G0M748</accession>
<feature type="coiled-coil region" evidence="1">
    <location>
        <begin position="22"/>
        <end position="67"/>
    </location>
</feature>
<name>A0A0G0M748_9BACT</name>
<protein>
    <submittedName>
        <fullName evidence="2">Uncharacterized protein</fullName>
    </submittedName>
</protein>